<protein>
    <submittedName>
        <fullName evidence="2">Uncharacterized protein</fullName>
    </submittedName>
</protein>
<evidence type="ECO:0000313" key="2">
    <source>
        <dbReference type="EMBL" id="KAF0924256.1"/>
    </source>
</evidence>
<reference evidence="2 3" key="1">
    <citation type="submission" date="2019-11" db="EMBL/GenBank/DDBJ databases">
        <title>Whole genome sequence of Oryza granulata.</title>
        <authorList>
            <person name="Li W."/>
        </authorList>
    </citation>
    <scope>NUCLEOTIDE SEQUENCE [LARGE SCALE GENOMIC DNA]</scope>
    <source>
        <strain evidence="3">cv. Menghai</strain>
        <tissue evidence="2">Leaf</tissue>
    </source>
</reference>
<comment type="caution">
    <text evidence="2">The sequence shown here is derived from an EMBL/GenBank/DDBJ whole genome shotgun (WGS) entry which is preliminary data.</text>
</comment>
<organism evidence="2 3">
    <name type="scientific">Oryza meyeriana var. granulata</name>
    <dbReference type="NCBI Taxonomy" id="110450"/>
    <lineage>
        <taxon>Eukaryota</taxon>
        <taxon>Viridiplantae</taxon>
        <taxon>Streptophyta</taxon>
        <taxon>Embryophyta</taxon>
        <taxon>Tracheophyta</taxon>
        <taxon>Spermatophyta</taxon>
        <taxon>Magnoliopsida</taxon>
        <taxon>Liliopsida</taxon>
        <taxon>Poales</taxon>
        <taxon>Poaceae</taxon>
        <taxon>BOP clade</taxon>
        <taxon>Oryzoideae</taxon>
        <taxon>Oryzeae</taxon>
        <taxon>Oryzinae</taxon>
        <taxon>Oryza</taxon>
        <taxon>Oryza meyeriana</taxon>
    </lineage>
</organism>
<dbReference type="PANTHER" id="PTHR37238">
    <property type="entry name" value="OS05G0532500 PROTEIN"/>
    <property type="match status" value="1"/>
</dbReference>
<evidence type="ECO:0000256" key="1">
    <source>
        <dbReference type="SAM" id="MobiDB-lite"/>
    </source>
</evidence>
<dbReference type="PANTHER" id="PTHR37238:SF1">
    <property type="entry name" value="OS05G0532500 PROTEIN"/>
    <property type="match status" value="1"/>
</dbReference>
<feature type="region of interest" description="Disordered" evidence="1">
    <location>
        <begin position="1"/>
        <end position="62"/>
    </location>
</feature>
<proteinExistence type="predicted"/>
<dbReference type="AlphaFoldDB" id="A0A6G1EI39"/>
<name>A0A6G1EI39_9ORYZ</name>
<dbReference type="Proteomes" id="UP000479710">
    <property type="component" value="Unassembled WGS sequence"/>
</dbReference>
<feature type="compositionally biased region" description="Low complexity" evidence="1">
    <location>
        <begin position="42"/>
        <end position="52"/>
    </location>
</feature>
<sequence length="335" mass="36207">MQKSQGPTTARRRPLRVLPGNRTPHPPPGSRPRKPAPPPAAACPSATPSAAVCPPPPPASATADAAALDRLLLARSDLAGLVSQIDELVCSALQCQTVSKKGKQEIEAFSSFLSDTNSSLKQWSPRLKQALQASPEKSKNVSKFSSGTCSVSATKGNDKLVCRNSSNLDEPDLIVSPSPLVSWRAGAYEKPTAPPARDSQSFIDTPYKGLEIDNLQTIKEFSDDNPIQTPSVYSKALLGTPWKGLESDNLKKGQGILDDKPIQTPAAHSRALLGTPWKGMESTNLKGRQAGETTLKRELWTRFEAVSTNELHFDSSVFQRSDGRRFIDILEEEVS</sequence>
<feature type="compositionally biased region" description="Pro residues" evidence="1">
    <location>
        <begin position="24"/>
        <end position="41"/>
    </location>
</feature>
<accession>A0A6G1EI39</accession>
<gene>
    <name evidence="2" type="ORF">E2562_009963</name>
</gene>
<evidence type="ECO:0000313" key="3">
    <source>
        <dbReference type="Proteomes" id="UP000479710"/>
    </source>
</evidence>
<keyword evidence="3" id="KW-1185">Reference proteome</keyword>
<dbReference type="OrthoDB" id="1933187at2759"/>
<dbReference type="EMBL" id="SPHZ02000003">
    <property type="protein sequence ID" value="KAF0924256.1"/>
    <property type="molecule type" value="Genomic_DNA"/>
</dbReference>